<reference evidence="1" key="2">
    <citation type="submission" date="2023-06" db="EMBL/GenBank/DDBJ databases">
        <authorList>
            <consortium name="Lawrence Berkeley National Laboratory"/>
            <person name="Mondo S.J."/>
            <person name="Hensen N."/>
            <person name="Bonometti L."/>
            <person name="Westerberg I."/>
            <person name="Brannstrom I.O."/>
            <person name="Guillou S."/>
            <person name="Cros-Aarteil S."/>
            <person name="Calhoun S."/>
            <person name="Haridas S."/>
            <person name="Kuo A."/>
            <person name="Pangilinan J."/>
            <person name="Riley R."/>
            <person name="Labutti K."/>
            <person name="Andreopoulos B."/>
            <person name="Lipzen A."/>
            <person name="Chen C."/>
            <person name="Yanf M."/>
            <person name="Daum C."/>
            <person name="Ng V."/>
            <person name="Clum A."/>
            <person name="Steindorff A."/>
            <person name="Ohm R."/>
            <person name="Martin F."/>
            <person name="Silar P."/>
            <person name="Natvig D."/>
            <person name="Lalanne C."/>
            <person name="Gautier V."/>
            <person name="Ament-Velasquez S.L."/>
            <person name="Kruys A."/>
            <person name="Hutchinson M.I."/>
            <person name="Powell A.J."/>
            <person name="Barry K."/>
            <person name="Miller A.N."/>
            <person name="Grigoriev I.V."/>
            <person name="Debuchy R."/>
            <person name="Gladieux P."/>
            <person name="Thoren M.H."/>
            <person name="Johannesson H."/>
        </authorList>
    </citation>
    <scope>NUCLEOTIDE SEQUENCE</scope>
    <source>
        <strain evidence="1">CBS 333.67</strain>
    </source>
</reference>
<protein>
    <submittedName>
        <fullName evidence="1">Uncharacterized protein</fullName>
    </submittedName>
</protein>
<keyword evidence="2" id="KW-1185">Reference proteome</keyword>
<dbReference type="GeneID" id="87885948"/>
<dbReference type="EMBL" id="JAUDZG010000006">
    <property type="protein sequence ID" value="KAK3303086.1"/>
    <property type="molecule type" value="Genomic_DNA"/>
</dbReference>
<dbReference type="RefSeq" id="XP_062718866.1">
    <property type="nucleotide sequence ID" value="XM_062867119.1"/>
</dbReference>
<sequence>MTERLHELMRNHREKQIDDIAANICTEMIMNRDKLEELQDMLNAAAPQGDARYMSFFQLPSHLLRETTNRIIHCYKEVQEYTPIDALPSHSSASPWGMVNPYTVADTQA</sequence>
<dbReference type="AlphaFoldDB" id="A0AAJ0GNB0"/>
<evidence type="ECO:0000313" key="1">
    <source>
        <dbReference type="EMBL" id="KAK3303086.1"/>
    </source>
</evidence>
<comment type="caution">
    <text evidence="1">The sequence shown here is derived from an EMBL/GenBank/DDBJ whole genome shotgun (WGS) entry which is preliminary data.</text>
</comment>
<proteinExistence type="predicted"/>
<accession>A0AAJ0GNB0</accession>
<dbReference type="Proteomes" id="UP001273166">
    <property type="component" value="Unassembled WGS sequence"/>
</dbReference>
<organism evidence="1 2">
    <name type="scientific">Chaetomium strumarium</name>
    <dbReference type="NCBI Taxonomy" id="1170767"/>
    <lineage>
        <taxon>Eukaryota</taxon>
        <taxon>Fungi</taxon>
        <taxon>Dikarya</taxon>
        <taxon>Ascomycota</taxon>
        <taxon>Pezizomycotina</taxon>
        <taxon>Sordariomycetes</taxon>
        <taxon>Sordariomycetidae</taxon>
        <taxon>Sordariales</taxon>
        <taxon>Chaetomiaceae</taxon>
        <taxon>Chaetomium</taxon>
    </lineage>
</organism>
<name>A0AAJ0GNB0_9PEZI</name>
<reference evidence="1" key="1">
    <citation type="journal article" date="2023" name="Mol. Phylogenet. Evol.">
        <title>Genome-scale phylogeny and comparative genomics of the fungal order Sordariales.</title>
        <authorList>
            <person name="Hensen N."/>
            <person name="Bonometti L."/>
            <person name="Westerberg I."/>
            <person name="Brannstrom I.O."/>
            <person name="Guillou S."/>
            <person name="Cros-Aarteil S."/>
            <person name="Calhoun S."/>
            <person name="Haridas S."/>
            <person name="Kuo A."/>
            <person name="Mondo S."/>
            <person name="Pangilinan J."/>
            <person name="Riley R."/>
            <person name="LaButti K."/>
            <person name="Andreopoulos B."/>
            <person name="Lipzen A."/>
            <person name="Chen C."/>
            <person name="Yan M."/>
            <person name="Daum C."/>
            <person name="Ng V."/>
            <person name="Clum A."/>
            <person name="Steindorff A."/>
            <person name="Ohm R.A."/>
            <person name="Martin F."/>
            <person name="Silar P."/>
            <person name="Natvig D.O."/>
            <person name="Lalanne C."/>
            <person name="Gautier V."/>
            <person name="Ament-Velasquez S.L."/>
            <person name="Kruys A."/>
            <person name="Hutchinson M.I."/>
            <person name="Powell A.J."/>
            <person name="Barry K."/>
            <person name="Miller A.N."/>
            <person name="Grigoriev I.V."/>
            <person name="Debuchy R."/>
            <person name="Gladieux P."/>
            <person name="Hiltunen Thoren M."/>
            <person name="Johannesson H."/>
        </authorList>
    </citation>
    <scope>NUCLEOTIDE SEQUENCE</scope>
    <source>
        <strain evidence="1">CBS 333.67</strain>
    </source>
</reference>
<gene>
    <name evidence="1" type="ORF">B0T15DRAFT_495656</name>
</gene>
<evidence type="ECO:0000313" key="2">
    <source>
        <dbReference type="Proteomes" id="UP001273166"/>
    </source>
</evidence>